<keyword evidence="7" id="KW-0186">Copper</keyword>
<evidence type="ECO:0000313" key="13">
    <source>
        <dbReference type="EMBL" id="GAA4695691.1"/>
    </source>
</evidence>
<feature type="transmembrane region" description="Helical" evidence="9">
    <location>
        <begin position="291"/>
        <end position="316"/>
    </location>
</feature>
<dbReference type="PROSITE" id="PS51318">
    <property type="entry name" value="TAT"/>
    <property type="match status" value="1"/>
</dbReference>
<evidence type="ECO:0000256" key="8">
    <source>
        <dbReference type="ARBA" id="ARBA00023136"/>
    </source>
</evidence>
<feature type="signal peptide" evidence="10">
    <location>
        <begin position="1"/>
        <end position="36"/>
    </location>
</feature>
<evidence type="ECO:0000256" key="2">
    <source>
        <dbReference type="ARBA" id="ARBA00022475"/>
    </source>
</evidence>
<feature type="transmembrane region" description="Helical" evidence="9">
    <location>
        <begin position="328"/>
        <end position="350"/>
    </location>
</feature>
<keyword evidence="14" id="KW-1185">Reference proteome</keyword>
<feature type="transmembrane region" description="Helical" evidence="9">
    <location>
        <begin position="193"/>
        <end position="211"/>
    </location>
</feature>
<dbReference type="InterPro" id="IPR032694">
    <property type="entry name" value="CopC/D"/>
</dbReference>
<evidence type="ECO:0000256" key="1">
    <source>
        <dbReference type="ARBA" id="ARBA00004651"/>
    </source>
</evidence>
<feature type="transmembrane region" description="Helical" evidence="9">
    <location>
        <begin position="150"/>
        <end position="172"/>
    </location>
</feature>
<evidence type="ECO:0000313" key="14">
    <source>
        <dbReference type="Proteomes" id="UP001500621"/>
    </source>
</evidence>
<organism evidence="13 14">
    <name type="scientific">Nocardioides nanhaiensis</name>
    <dbReference type="NCBI Taxonomy" id="1476871"/>
    <lineage>
        <taxon>Bacteria</taxon>
        <taxon>Bacillati</taxon>
        <taxon>Actinomycetota</taxon>
        <taxon>Actinomycetes</taxon>
        <taxon>Propionibacteriales</taxon>
        <taxon>Nocardioidaceae</taxon>
        <taxon>Nocardioides</taxon>
    </lineage>
</organism>
<dbReference type="EMBL" id="BAABIM010000004">
    <property type="protein sequence ID" value="GAA4695691.1"/>
    <property type="molecule type" value="Genomic_DNA"/>
</dbReference>
<feature type="domain" description="Copper resistance protein D" evidence="12">
    <location>
        <begin position="323"/>
        <end position="428"/>
    </location>
</feature>
<dbReference type="InterPro" id="IPR014756">
    <property type="entry name" value="Ig_E-set"/>
</dbReference>
<gene>
    <name evidence="13" type="ORF">GCM10023226_37610</name>
</gene>
<keyword evidence="8 9" id="KW-0472">Membrane</keyword>
<feature type="chain" id="PRO_5046535103" evidence="10">
    <location>
        <begin position="37"/>
        <end position="550"/>
    </location>
</feature>
<accession>A0ABP8WUR3</accession>
<evidence type="ECO:0000256" key="9">
    <source>
        <dbReference type="SAM" id="Phobius"/>
    </source>
</evidence>
<dbReference type="Pfam" id="PF04234">
    <property type="entry name" value="CopC"/>
    <property type="match status" value="1"/>
</dbReference>
<dbReference type="PANTHER" id="PTHR34820:SF4">
    <property type="entry name" value="INNER MEMBRANE PROTEIN YEBZ"/>
    <property type="match status" value="1"/>
</dbReference>
<evidence type="ECO:0000259" key="11">
    <source>
        <dbReference type="Pfam" id="PF04234"/>
    </source>
</evidence>
<dbReference type="RefSeq" id="WP_345269080.1">
    <property type="nucleotide sequence ID" value="NZ_BAABIM010000004.1"/>
</dbReference>
<dbReference type="SUPFAM" id="SSF81296">
    <property type="entry name" value="E set domains"/>
    <property type="match status" value="1"/>
</dbReference>
<proteinExistence type="predicted"/>
<evidence type="ECO:0000256" key="3">
    <source>
        <dbReference type="ARBA" id="ARBA00022692"/>
    </source>
</evidence>
<feature type="transmembrane region" description="Helical" evidence="9">
    <location>
        <begin position="231"/>
        <end position="254"/>
    </location>
</feature>
<comment type="caution">
    <text evidence="13">The sequence shown here is derived from an EMBL/GenBank/DDBJ whole genome shotgun (WGS) entry which is preliminary data.</text>
</comment>
<evidence type="ECO:0000256" key="10">
    <source>
        <dbReference type="SAM" id="SignalP"/>
    </source>
</evidence>
<sequence length="550" mass="55117">MPHARRALATTLALVAGVVALLTLLTVAAGPASAHATLIGTDPAEGEVLPTAPEQVTFTFDEAVSLTSDAVAMFDAAGESVEVEASGSGEELVAVLPDLEDGTYVVTYRVVSADGHPIAGSLSFSVGAPSETVVAPGVDLDASPPTSTSVALGVVSGLAYLGLLLAAGLVLFTTRLLGSVRLPATASGRLAGVLRLATAVAVVAWVLRVPVVGAYQQGAGPLALLGEAPDLGLLAEDLLVTGVVVAGLLVALLARPAPLRLAAAGLALAAPALVGHTRAFDPVPLLVATDVVHLTAGATWLGGLVALALTLPALAGRPADAAAVLARFSGWAAGALGLVAVTGSLLGWRILGSWSALTGTAYGRVLLVKVGVVALVAVLAGFNRWRLLPRTRAAVGHAEQQRATGVVRTAVRGEAGLLVVAVALTGFLVNTSPRPEAAAGTAAPADAGVEQATAGEYQVLASLSPGRQGPNTLLLQVQDATGEPLEVFSAPEVSVGNGEVDLGLVPLRPVGAGTYSAELVLPTAGEWEAQVSLRATEFDNPVTILTLTAR</sequence>
<keyword evidence="2" id="KW-1003">Cell membrane</keyword>
<dbReference type="PANTHER" id="PTHR34820">
    <property type="entry name" value="INNER MEMBRANE PROTEIN YEBZ"/>
    <property type="match status" value="1"/>
</dbReference>
<dbReference type="Pfam" id="PF05425">
    <property type="entry name" value="CopD"/>
    <property type="match status" value="1"/>
</dbReference>
<dbReference type="Gene3D" id="2.60.40.1220">
    <property type="match status" value="1"/>
</dbReference>
<feature type="transmembrane region" description="Helical" evidence="9">
    <location>
        <begin position="362"/>
        <end position="382"/>
    </location>
</feature>
<name>A0ABP8WUR3_9ACTN</name>
<evidence type="ECO:0000256" key="5">
    <source>
        <dbReference type="ARBA" id="ARBA00022729"/>
    </source>
</evidence>
<keyword evidence="3 9" id="KW-0812">Transmembrane</keyword>
<comment type="subcellular location">
    <subcellularLocation>
        <location evidence="1">Cell membrane</location>
        <topology evidence="1">Multi-pass membrane protein</topology>
    </subcellularLocation>
</comment>
<dbReference type="InterPro" id="IPR007348">
    <property type="entry name" value="CopC_dom"/>
</dbReference>
<keyword evidence="5 10" id="KW-0732">Signal</keyword>
<reference evidence="14" key="1">
    <citation type="journal article" date="2019" name="Int. J. Syst. Evol. Microbiol.">
        <title>The Global Catalogue of Microorganisms (GCM) 10K type strain sequencing project: providing services to taxonomists for standard genome sequencing and annotation.</title>
        <authorList>
            <consortium name="The Broad Institute Genomics Platform"/>
            <consortium name="The Broad Institute Genome Sequencing Center for Infectious Disease"/>
            <person name="Wu L."/>
            <person name="Ma J."/>
        </authorList>
    </citation>
    <scope>NUCLEOTIDE SEQUENCE [LARGE SCALE GENOMIC DNA]</scope>
    <source>
        <strain evidence="14">JCM 18127</strain>
    </source>
</reference>
<dbReference type="InterPro" id="IPR014755">
    <property type="entry name" value="Cu-Rt/internalin_Ig-like"/>
</dbReference>
<dbReference type="InterPro" id="IPR006311">
    <property type="entry name" value="TAT_signal"/>
</dbReference>
<dbReference type="Proteomes" id="UP001500621">
    <property type="component" value="Unassembled WGS sequence"/>
</dbReference>
<protein>
    <submittedName>
        <fullName evidence="13">Copper resistance protein CopC</fullName>
    </submittedName>
</protein>
<evidence type="ECO:0000256" key="7">
    <source>
        <dbReference type="ARBA" id="ARBA00023008"/>
    </source>
</evidence>
<keyword evidence="6 9" id="KW-1133">Transmembrane helix</keyword>
<keyword evidence="4" id="KW-0479">Metal-binding</keyword>
<evidence type="ECO:0000256" key="4">
    <source>
        <dbReference type="ARBA" id="ARBA00022723"/>
    </source>
</evidence>
<feature type="transmembrane region" description="Helical" evidence="9">
    <location>
        <begin position="261"/>
        <end position="279"/>
    </location>
</feature>
<evidence type="ECO:0000256" key="6">
    <source>
        <dbReference type="ARBA" id="ARBA00022989"/>
    </source>
</evidence>
<dbReference type="InterPro" id="IPR008457">
    <property type="entry name" value="Cu-R_CopD_dom"/>
</dbReference>
<evidence type="ECO:0000259" key="12">
    <source>
        <dbReference type="Pfam" id="PF05425"/>
    </source>
</evidence>
<feature type="domain" description="CopC" evidence="11">
    <location>
        <begin position="35"/>
        <end position="126"/>
    </location>
</feature>